<comment type="similarity">
    <text evidence="2">Belongs to the major facilitator superfamily. MFSD6 family.</text>
</comment>
<evidence type="ECO:0000256" key="5">
    <source>
        <dbReference type="ARBA" id="ARBA00023136"/>
    </source>
</evidence>
<keyword evidence="3 6" id="KW-0812">Transmembrane</keyword>
<dbReference type="PANTHER" id="PTHR16172:SF41">
    <property type="entry name" value="MAJOR FACILITATOR SUPERFAMILY DOMAIN-CONTAINING PROTEIN 6-LIKE"/>
    <property type="match status" value="1"/>
</dbReference>
<evidence type="ECO:0000256" key="4">
    <source>
        <dbReference type="ARBA" id="ARBA00022989"/>
    </source>
</evidence>
<evidence type="ECO:0000256" key="3">
    <source>
        <dbReference type="ARBA" id="ARBA00022692"/>
    </source>
</evidence>
<keyword evidence="5 6" id="KW-0472">Membrane</keyword>
<dbReference type="AlphaFoldDB" id="A0A6A4WI30"/>
<proteinExistence type="inferred from homology"/>
<evidence type="ECO:0000313" key="8">
    <source>
        <dbReference type="EMBL" id="KAF0302412.1"/>
    </source>
</evidence>
<dbReference type="OrthoDB" id="10056177at2759"/>
<dbReference type="InterPro" id="IPR036259">
    <property type="entry name" value="MFS_trans_sf"/>
</dbReference>
<dbReference type="InterPro" id="IPR051717">
    <property type="entry name" value="MFS_MFSD6"/>
</dbReference>
<evidence type="ECO:0000256" key="1">
    <source>
        <dbReference type="ARBA" id="ARBA00004141"/>
    </source>
</evidence>
<name>A0A6A4WI30_AMPAM</name>
<accession>A0A6A4WI30</accession>
<comment type="subcellular location">
    <subcellularLocation>
        <location evidence="1">Membrane</location>
        <topology evidence="1">Multi-pass membrane protein</topology>
    </subcellularLocation>
</comment>
<dbReference type="Proteomes" id="UP000440578">
    <property type="component" value="Unassembled WGS sequence"/>
</dbReference>
<comment type="caution">
    <text evidence="8">The sequence shown here is derived from an EMBL/GenBank/DDBJ whole genome shotgun (WGS) entry which is preliminary data.</text>
</comment>
<protein>
    <submittedName>
        <fullName evidence="8">Major facilitator superfamily domain-containing protein 6-B</fullName>
    </submittedName>
</protein>
<dbReference type="Pfam" id="PF12832">
    <property type="entry name" value="MFS_1_like"/>
    <property type="match status" value="1"/>
</dbReference>
<feature type="transmembrane region" description="Helical" evidence="6">
    <location>
        <begin position="20"/>
        <end position="39"/>
    </location>
</feature>
<evidence type="ECO:0000259" key="7">
    <source>
        <dbReference type="Pfam" id="PF12832"/>
    </source>
</evidence>
<evidence type="ECO:0000313" key="9">
    <source>
        <dbReference type="Proteomes" id="UP000440578"/>
    </source>
</evidence>
<gene>
    <name evidence="8" type="primary">mfsd6b_4</name>
    <name evidence="8" type="ORF">FJT64_025488</name>
</gene>
<dbReference type="SUPFAM" id="SSF103473">
    <property type="entry name" value="MFS general substrate transporter"/>
    <property type="match status" value="1"/>
</dbReference>
<dbReference type="InterPro" id="IPR024989">
    <property type="entry name" value="MFS_assoc_dom"/>
</dbReference>
<evidence type="ECO:0000256" key="6">
    <source>
        <dbReference type="SAM" id="Phobius"/>
    </source>
</evidence>
<dbReference type="EMBL" id="VIIS01001064">
    <property type="protein sequence ID" value="KAF0302412.1"/>
    <property type="molecule type" value="Genomic_DNA"/>
</dbReference>
<feature type="transmembrane region" description="Helical" evidence="6">
    <location>
        <begin position="51"/>
        <end position="71"/>
    </location>
</feature>
<keyword evidence="9" id="KW-1185">Reference proteome</keyword>
<sequence length="211" mass="23092">MWGFLESFLFIFLKELNAPTYMLGLTMTVAGLASMPFNWWSDAITRKIGHVNVLIMAFFGYAVRYVGYSLIKVPWLCFPFELLEVVTVHLMWNSAATYTAQLAPPGLLATMTGLSGMLHYNAGHGLGSFVGGYLMASYGMEFTYRVIGVASGVAGILYAVVYYCCLHGHIKRREKAEGAAVEETLPTGTSTATLTTIVQSEDGARLESTKL</sequence>
<evidence type="ECO:0000256" key="2">
    <source>
        <dbReference type="ARBA" id="ARBA00005241"/>
    </source>
</evidence>
<organism evidence="8 9">
    <name type="scientific">Amphibalanus amphitrite</name>
    <name type="common">Striped barnacle</name>
    <name type="synonym">Balanus amphitrite</name>
    <dbReference type="NCBI Taxonomy" id="1232801"/>
    <lineage>
        <taxon>Eukaryota</taxon>
        <taxon>Metazoa</taxon>
        <taxon>Ecdysozoa</taxon>
        <taxon>Arthropoda</taxon>
        <taxon>Crustacea</taxon>
        <taxon>Multicrustacea</taxon>
        <taxon>Cirripedia</taxon>
        <taxon>Thoracica</taxon>
        <taxon>Thoracicalcarea</taxon>
        <taxon>Balanomorpha</taxon>
        <taxon>Balanoidea</taxon>
        <taxon>Balanidae</taxon>
        <taxon>Amphibalaninae</taxon>
        <taxon>Amphibalanus</taxon>
    </lineage>
</organism>
<dbReference type="Gene3D" id="1.20.1250.20">
    <property type="entry name" value="MFS general substrate transporter like domains"/>
    <property type="match status" value="1"/>
</dbReference>
<dbReference type="GO" id="GO:0016020">
    <property type="term" value="C:membrane"/>
    <property type="evidence" value="ECO:0007669"/>
    <property type="project" value="UniProtKB-SubCell"/>
</dbReference>
<feature type="domain" description="Major facilitator superfamily associated" evidence="7">
    <location>
        <begin position="2"/>
        <end position="146"/>
    </location>
</feature>
<dbReference type="PANTHER" id="PTHR16172">
    <property type="entry name" value="MAJOR FACILITATOR SUPERFAMILY DOMAIN-CONTAINING PROTEIN 6-LIKE"/>
    <property type="match status" value="1"/>
</dbReference>
<reference evidence="8 9" key="1">
    <citation type="submission" date="2019-07" db="EMBL/GenBank/DDBJ databases">
        <title>Draft genome assembly of a fouling barnacle, Amphibalanus amphitrite (Darwin, 1854): The first reference genome for Thecostraca.</title>
        <authorList>
            <person name="Kim W."/>
        </authorList>
    </citation>
    <scope>NUCLEOTIDE SEQUENCE [LARGE SCALE GENOMIC DNA]</scope>
    <source>
        <strain evidence="8">SNU_AA5</strain>
        <tissue evidence="8">Soma without cirri and trophi</tissue>
    </source>
</reference>
<feature type="transmembrane region" description="Helical" evidence="6">
    <location>
        <begin position="142"/>
        <end position="165"/>
    </location>
</feature>
<keyword evidence="4 6" id="KW-1133">Transmembrane helix</keyword>